<dbReference type="GO" id="GO:0000160">
    <property type="term" value="P:phosphorelay signal transduction system"/>
    <property type="evidence" value="ECO:0007669"/>
    <property type="project" value="InterPro"/>
</dbReference>
<dbReference type="InterPro" id="IPR011006">
    <property type="entry name" value="CheY-like_superfamily"/>
</dbReference>
<comment type="caution">
    <text evidence="3">The sequence shown here is derived from an EMBL/GenBank/DDBJ whole genome shotgun (WGS) entry which is preliminary data.</text>
</comment>
<dbReference type="InterPro" id="IPR001789">
    <property type="entry name" value="Sig_transdc_resp-reg_receiver"/>
</dbReference>
<dbReference type="Gene3D" id="3.40.50.2300">
    <property type="match status" value="1"/>
</dbReference>
<dbReference type="Proteomes" id="UP000305921">
    <property type="component" value="Unassembled WGS sequence"/>
</dbReference>
<keyword evidence="4" id="KW-1185">Reference proteome</keyword>
<dbReference type="RefSeq" id="WP_138052018.1">
    <property type="nucleotide sequence ID" value="NZ_VAWE01000001.1"/>
</dbReference>
<feature type="domain" description="Response regulatory" evidence="2">
    <location>
        <begin position="10"/>
        <end position="135"/>
    </location>
</feature>
<evidence type="ECO:0000313" key="4">
    <source>
        <dbReference type="Proteomes" id="UP000305921"/>
    </source>
</evidence>
<evidence type="ECO:0000313" key="3">
    <source>
        <dbReference type="EMBL" id="TLQ42609.1"/>
    </source>
</evidence>
<organism evidence="3 4">
    <name type="scientific">Streptomyces marianii</name>
    <dbReference type="NCBI Taxonomy" id="1817406"/>
    <lineage>
        <taxon>Bacteria</taxon>
        <taxon>Bacillati</taxon>
        <taxon>Actinomycetota</taxon>
        <taxon>Actinomycetes</taxon>
        <taxon>Kitasatosporales</taxon>
        <taxon>Streptomycetaceae</taxon>
        <taxon>Streptomyces</taxon>
    </lineage>
</organism>
<accession>A0A5R9E0M4</accession>
<evidence type="ECO:0000259" key="2">
    <source>
        <dbReference type="PROSITE" id="PS50110"/>
    </source>
</evidence>
<name>A0A5R9E0M4_9ACTN</name>
<reference evidence="3 4" key="1">
    <citation type="submission" date="2019-05" db="EMBL/GenBank/DDBJ databases">
        <title>Streptomyces marianii sp. nov., a novel marine actinomycete from southern coast of India.</title>
        <authorList>
            <person name="Iniyan A.M."/>
            <person name="Wink J."/>
            <person name="Ramprasad E."/>
            <person name="Ramana C.V."/>
            <person name="Bunk B."/>
            <person name="Sproer C."/>
            <person name="Joseph F.-J.R.S."/>
            <person name="Vincent S.G.P."/>
        </authorList>
    </citation>
    <scope>NUCLEOTIDE SEQUENCE [LARGE SCALE GENOMIC DNA]</scope>
    <source>
        <strain evidence="3 4">ICN19</strain>
    </source>
</reference>
<evidence type="ECO:0000256" key="1">
    <source>
        <dbReference type="PROSITE-ProRule" id="PRU00169"/>
    </source>
</evidence>
<feature type="modified residue" description="4-aspartylphosphate" evidence="1">
    <location>
        <position position="63"/>
    </location>
</feature>
<dbReference type="OrthoDB" id="4066380at2"/>
<dbReference type="AlphaFoldDB" id="A0A5R9E0M4"/>
<dbReference type="SUPFAM" id="SSF52172">
    <property type="entry name" value="CheY-like"/>
    <property type="match status" value="1"/>
</dbReference>
<dbReference type="PROSITE" id="PS50110">
    <property type="entry name" value="RESPONSE_REGULATORY"/>
    <property type="match status" value="1"/>
</dbReference>
<dbReference type="EMBL" id="VAWE01000001">
    <property type="protein sequence ID" value="TLQ42609.1"/>
    <property type="molecule type" value="Genomic_DNA"/>
</dbReference>
<proteinExistence type="predicted"/>
<keyword evidence="1" id="KW-0597">Phosphoprotein</keyword>
<gene>
    <name evidence="3" type="ORF">FEF34_04940</name>
</gene>
<protein>
    <submittedName>
        <fullName evidence="3">Response regulator</fullName>
    </submittedName>
</protein>
<sequence>MALHLEGVRRVGIVDDVKADAEALGRLFEDFDMQALIMPRPQPRATAEEYLSTLPPLDVLVCDHQLSNSWPVAFTGAELAARANSSPHKLPAIVMSSHVGTHEASSIHRWRADIPAVVRKQADEEEVLGAVRYAFEEAAGRWSRERSRFRTPVEVLAVHLAGETPYAEVLVSGWSLTQVAHLPLLRFEEDTGIQADALLPGTWLRAEVNCYAPRAEDLCFAHISLAPQLSEEVRAL</sequence>